<comment type="caution">
    <text evidence="1">The sequence shown here is derived from an EMBL/GenBank/DDBJ whole genome shotgun (WGS) entry which is preliminary data.</text>
</comment>
<sequence>MGQRIGRVKDNGKDTDLLERVQRRAPKMIKMIRGLEQVSYGERPRELGLFSLEKARLQGDLIAAFPYIKRAQAPCAGPSQGCCGRAISPEVQAAHPPPRAMGSFFLITSH</sequence>
<name>A0AAN7RX81_MYCAM</name>
<evidence type="ECO:0000313" key="2">
    <source>
        <dbReference type="Proteomes" id="UP001333110"/>
    </source>
</evidence>
<proteinExistence type="predicted"/>
<gene>
    <name evidence="1" type="ORF">QYF61_017389</name>
</gene>
<dbReference type="Proteomes" id="UP001333110">
    <property type="component" value="Unassembled WGS sequence"/>
</dbReference>
<accession>A0AAN7RX81</accession>
<protein>
    <submittedName>
        <fullName evidence="1">Uncharacterized protein</fullName>
    </submittedName>
</protein>
<reference evidence="1 2" key="1">
    <citation type="journal article" date="2023" name="J. Hered.">
        <title>Chromosome-level genome of the wood stork (Mycteria americana) provides insight into avian chromosome evolution.</title>
        <authorList>
            <person name="Flamio R. Jr."/>
            <person name="Ramstad K.M."/>
        </authorList>
    </citation>
    <scope>NUCLEOTIDE SEQUENCE [LARGE SCALE GENOMIC DNA]</scope>
    <source>
        <strain evidence="1">JAX WOST 10</strain>
    </source>
</reference>
<organism evidence="1 2">
    <name type="scientific">Mycteria americana</name>
    <name type="common">Wood stork</name>
    <dbReference type="NCBI Taxonomy" id="33587"/>
    <lineage>
        <taxon>Eukaryota</taxon>
        <taxon>Metazoa</taxon>
        <taxon>Chordata</taxon>
        <taxon>Craniata</taxon>
        <taxon>Vertebrata</taxon>
        <taxon>Euteleostomi</taxon>
        <taxon>Archelosauria</taxon>
        <taxon>Archosauria</taxon>
        <taxon>Dinosauria</taxon>
        <taxon>Saurischia</taxon>
        <taxon>Theropoda</taxon>
        <taxon>Coelurosauria</taxon>
        <taxon>Aves</taxon>
        <taxon>Neognathae</taxon>
        <taxon>Neoaves</taxon>
        <taxon>Aequornithes</taxon>
        <taxon>Ciconiiformes</taxon>
        <taxon>Ciconiidae</taxon>
        <taxon>Mycteria</taxon>
    </lineage>
</organism>
<dbReference type="AlphaFoldDB" id="A0AAN7RX81"/>
<evidence type="ECO:0000313" key="1">
    <source>
        <dbReference type="EMBL" id="KAK4820010.1"/>
    </source>
</evidence>
<keyword evidence="2" id="KW-1185">Reference proteome</keyword>
<dbReference type="EMBL" id="JAUNZN010000006">
    <property type="protein sequence ID" value="KAK4820010.1"/>
    <property type="molecule type" value="Genomic_DNA"/>
</dbReference>
<feature type="non-terminal residue" evidence="1">
    <location>
        <position position="110"/>
    </location>
</feature>